<name>A0A345UP33_9BACT</name>
<evidence type="ECO:0000256" key="2">
    <source>
        <dbReference type="ARBA" id="ARBA00004496"/>
    </source>
</evidence>
<evidence type="ECO:0000256" key="5">
    <source>
        <dbReference type="ARBA" id="ARBA00023157"/>
    </source>
</evidence>
<evidence type="ECO:0000259" key="9">
    <source>
        <dbReference type="PROSITE" id="PS50240"/>
    </source>
</evidence>
<comment type="subcellular location">
    <subcellularLocation>
        <location evidence="1">Cell projection</location>
        <location evidence="1">Cilium</location>
    </subcellularLocation>
    <subcellularLocation>
        <location evidence="2">Cytoplasm</location>
    </subcellularLocation>
</comment>
<evidence type="ECO:0000256" key="4">
    <source>
        <dbReference type="ARBA" id="ARBA00023069"/>
    </source>
</evidence>
<dbReference type="Pfam" id="PF18962">
    <property type="entry name" value="Por_Secre_tail"/>
    <property type="match status" value="1"/>
</dbReference>
<dbReference type="EMBL" id="CP027806">
    <property type="protein sequence ID" value="AXJ02235.1"/>
    <property type="molecule type" value="Genomic_DNA"/>
</dbReference>
<dbReference type="InterPro" id="IPR033116">
    <property type="entry name" value="TRYPSIN_SER"/>
</dbReference>
<dbReference type="SMART" id="SM00020">
    <property type="entry name" value="Tryp_SPc"/>
    <property type="match status" value="1"/>
</dbReference>
<dbReference type="Gene3D" id="2.60.40.4070">
    <property type="match status" value="1"/>
</dbReference>
<dbReference type="KEGG" id="cprv:CYPRO_2998"/>
<dbReference type="InterPro" id="IPR036116">
    <property type="entry name" value="FN3_sf"/>
</dbReference>
<dbReference type="OrthoDB" id="4535652at2"/>
<dbReference type="NCBIfam" id="NF012200">
    <property type="entry name" value="choice_anch_D"/>
    <property type="match status" value="1"/>
</dbReference>
<dbReference type="InterPro" id="IPR002044">
    <property type="entry name" value="CBM20"/>
</dbReference>
<dbReference type="PROSITE" id="PS51166">
    <property type="entry name" value="CBM20"/>
    <property type="match status" value="1"/>
</dbReference>
<dbReference type="PROSITE" id="PS50853">
    <property type="entry name" value="FN3"/>
    <property type="match status" value="1"/>
</dbReference>
<dbReference type="InterPro" id="IPR003961">
    <property type="entry name" value="FN3_dom"/>
</dbReference>
<keyword evidence="4" id="KW-0969">Cilium</keyword>
<dbReference type="InterPro" id="IPR009003">
    <property type="entry name" value="Peptidase_S1_PA"/>
</dbReference>
<dbReference type="InterPro" id="IPR053879">
    <property type="entry name" value="HYDIN_VesB_CFA65-like_Ig"/>
</dbReference>
<keyword evidence="7" id="KW-0378">Hydrolase</keyword>
<evidence type="ECO:0000313" key="13">
    <source>
        <dbReference type="Proteomes" id="UP000254808"/>
    </source>
</evidence>
<dbReference type="PROSITE" id="PS00135">
    <property type="entry name" value="TRYPSIN_SER"/>
    <property type="match status" value="1"/>
</dbReference>
<sequence length="1058" mass="112879">MKHIVTTFLLVFVILAAIAATKAEAQFIKDPEIISEYLDTLILTPEERRHLQQMYEMVGLRVGKIVGGEDADIADYPWTVALVTAGGSQYCGGTVIDEEWILTAAHCIGSSAFIRAGVTNKNDTSGQDRQAVQIINHPEYVSVTQGRDISLLRLGEPLDLSDPNVAIAPISTEMHNLLGFEDEGVPSIITGWGRLFSGGPAPDILQWAEVPIVSNEQAQVGYPNVVITDDMIAAGLWGEGGVDACQGDSGGPLVVPDDSSPVGYVVAGITSWGTGCAGPTHMGMYARVSYFEDWIFENSGLSFPGPGEDDGIPPATITDLSVTGLPTENSITLSWTAPGGSGDEGRAGSYDLRVSDAPIDETNFDDATPVEGVGRPLQAGTAEVFTVEALEPLTEYYFALKASDFFGNESGLSNVVNTATDGSPRIEFSATSFDLTLSAGSTAERTLTLTNTGEGLLTYALPSFMNEERFTAANIRSLNTTAFPAGTAENRAADNLRQRFHLWESGARGPLSTYDQQLLDDRIEAAHQGIILTDEPSVTIPFENLTATGGEFFDVTGDGFTNELTAVRADFVINQAGGQTWASDLALLITNGDEISPSTVVLQVGGFSDFGPSGTRIPWGTGNTGAPNTPVQTTIAIPTPLLVDDLTVWIGHGWGNGSSSTWSGEIEMIGISEAAAFISSISPASGSLAVGESVDLTITFDTADLEEGEYEATTQLRSNDLTNPVTMLSFTLLVGPEDGLIVSPRSLDFGEAEQGQSVELPATVINSAEEAIEITGFSLDSDAFAADVPLLTLAPGETADFTVSFNPVEIGDYSATLSIESTAENSPALISLSGVGLEADGPFSMVTFRLDMSVMKAEGTFIPEAGDEVFVRGNFGAWGLNPDFMLQQNGDTIYEAELFLDGEPGRVFEYKYFIQAGDGRSIPNGGWELNTVGEDGNINRVVTLSSPFIMLPIVYYNNQVTVDTETDFEMPAQFTLSQNYPNPFNPTTTIRWEMPEAAEVSLEVFNLQGQRVAQLAGGMHTAGTHTVSFDASRLASGMYVYRLRAGDFVQTRSMMLLK</sequence>
<dbReference type="Gene3D" id="2.60.40.10">
    <property type="entry name" value="Immunoglobulins"/>
    <property type="match status" value="4"/>
</dbReference>
<dbReference type="FunFam" id="2.40.10.10:FF:000068">
    <property type="entry name" value="transmembrane protease serine 2"/>
    <property type="match status" value="1"/>
</dbReference>
<dbReference type="SUPFAM" id="SSF50494">
    <property type="entry name" value="Trypsin-like serine proteases"/>
    <property type="match status" value="1"/>
</dbReference>
<dbReference type="PRINTS" id="PR00722">
    <property type="entry name" value="CHYMOTRYPSIN"/>
</dbReference>
<dbReference type="PANTHER" id="PTHR24252">
    <property type="entry name" value="ACROSIN-RELATED"/>
    <property type="match status" value="1"/>
</dbReference>
<feature type="domain" description="CBM20" evidence="11">
    <location>
        <begin position="838"/>
        <end position="958"/>
    </location>
</feature>
<dbReference type="PROSITE" id="PS50240">
    <property type="entry name" value="TRYPSIN_DOM"/>
    <property type="match status" value="1"/>
</dbReference>
<protein>
    <submittedName>
        <fullName evidence="12">Por secretion system C-terminal sorting domain-containing protein</fullName>
    </submittedName>
</protein>
<evidence type="ECO:0000313" key="12">
    <source>
        <dbReference type="EMBL" id="AXJ02235.1"/>
    </source>
</evidence>
<dbReference type="GO" id="GO:0005737">
    <property type="term" value="C:cytoplasm"/>
    <property type="evidence" value="ECO:0007669"/>
    <property type="project" value="UniProtKB-SubCell"/>
</dbReference>
<dbReference type="Proteomes" id="UP000254808">
    <property type="component" value="Chromosome"/>
</dbReference>
<keyword evidence="8" id="KW-0732">Signal</keyword>
<organism evidence="12 13">
    <name type="scientific">Cyclonatronum proteinivorum</name>
    <dbReference type="NCBI Taxonomy" id="1457365"/>
    <lineage>
        <taxon>Bacteria</taxon>
        <taxon>Pseudomonadati</taxon>
        <taxon>Balneolota</taxon>
        <taxon>Balneolia</taxon>
        <taxon>Balneolales</taxon>
        <taxon>Cyclonatronaceae</taxon>
        <taxon>Cyclonatronum</taxon>
    </lineage>
</organism>
<dbReference type="AlphaFoldDB" id="A0A345UP33"/>
<feature type="domain" description="Fibronectin type-III" evidence="10">
    <location>
        <begin position="313"/>
        <end position="424"/>
    </location>
</feature>
<gene>
    <name evidence="12" type="ORF">CYPRO_2998</name>
</gene>
<dbReference type="NCBIfam" id="TIGR04183">
    <property type="entry name" value="Por_Secre_tail"/>
    <property type="match status" value="1"/>
</dbReference>
<evidence type="ECO:0000259" key="10">
    <source>
        <dbReference type="PROSITE" id="PS50853"/>
    </source>
</evidence>
<proteinExistence type="predicted"/>
<dbReference type="GO" id="GO:0004252">
    <property type="term" value="F:serine-type endopeptidase activity"/>
    <property type="evidence" value="ECO:0007669"/>
    <property type="project" value="InterPro"/>
</dbReference>
<reference evidence="12 13" key="1">
    <citation type="submission" date="2018-03" db="EMBL/GenBank/DDBJ databases">
        <title>Phenotypic and genomic properties of Cyclonatronum proteinivorum gen. nov., sp. nov., a haloalkaliphilic bacteroidete from soda lakes possessing Na+-translocating rhodopsin.</title>
        <authorList>
            <person name="Toshchakov S.V."/>
            <person name="Korzhenkov A."/>
            <person name="Samarov N.I."/>
            <person name="Kublanov I.V."/>
            <person name="Muntyan M.S."/>
            <person name="Sorokin D.Y."/>
        </authorList>
    </citation>
    <scope>NUCLEOTIDE SEQUENCE [LARGE SCALE GENOMIC DNA]</scope>
    <source>
        <strain evidence="12 13">Omega</strain>
    </source>
</reference>
<dbReference type="InterPro" id="IPR043504">
    <property type="entry name" value="Peptidase_S1_PA_chymotrypsin"/>
</dbReference>
<keyword evidence="5" id="KW-1015">Disulfide bond</keyword>
<dbReference type="RefSeq" id="WP_114985354.1">
    <property type="nucleotide sequence ID" value="NZ_CP027806.1"/>
</dbReference>
<accession>A0A345UP33</accession>
<feature type="domain" description="Peptidase S1" evidence="9">
    <location>
        <begin position="65"/>
        <end position="300"/>
    </location>
</feature>
<dbReference type="InterPro" id="IPR001254">
    <property type="entry name" value="Trypsin_dom"/>
</dbReference>
<evidence type="ECO:0000256" key="8">
    <source>
        <dbReference type="SAM" id="SignalP"/>
    </source>
</evidence>
<dbReference type="Pfam" id="PF00089">
    <property type="entry name" value="Trypsin"/>
    <property type="match status" value="1"/>
</dbReference>
<dbReference type="CDD" id="cd00063">
    <property type="entry name" value="FN3"/>
    <property type="match status" value="1"/>
</dbReference>
<dbReference type="FunFam" id="2.40.10.10:FF:000002">
    <property type="entry name" value="Transmembrane protease serine"/>
    <property type="match status" value="1"/>
</dbReference>
<keyword evidence="7" id="KW-0720">Serine protease</keyword>
<keyword evidence="3" id="KW-0963">Cytoplasm</keyword>
<evidence type="ECO:0000256" key="1">
    <source>
        <dbReference type="ARBA" id="ARBA00004138"/>
    </source>
</evidence>
<dbReference type="Pfam" id="PF22544">
    <property type="entry name" value="HYDIN_VesB_CFA65-like_Ig"/>
    <property type="match status" value="1"/>
</dbReference>
<evidence type="ECO:0000256" key="6">
    <source>
        <dbReference type="ARBA" id="ARBA00023273"/>
    </source>
</evidence>
<evidence type="ECO:0000256" key="3">
    <source>
        <dbReference type="ARBA" id="ARBA00022490"/>
    </source>
</evidence>
<dbReference type="Gene3D" id="2.40.10.10">
    <property type="entry name" value="Trypsin-like serine proteases"/>
    <property type="match status" value="1"/>
</dbReference>
<dbReference type="InterPro" id="IPR001314">
    <property type="entry name" value="Peptidase_S1A"/>
</dbReference>
<dbReference type="PROSITE" id="PS00134">
    <property type="entry name" value="TRYPSIN_HIS"/>
    <property type="match status" value="1"/>
</dbReference>
<keyword evidence="7" id="KW-0645">Protease</keyword>
<dbReference type="PANTHER" id="PTHR24252:SF7">
    <property type="entry name" value="HYALIN"/>
    <property type="match status" value="1"/>
</dbReference>
<keyword evidence="13" id="KW-1185">Reference proteome</keyword>
<keyword evidence="6" id="KW-0966">Cell projection</keyword>
<evidence type="ECO:0000259" key="11">
    <source>
        <dbReference type="PROSITE" id="PS51166"/>
    </source>
</evidence>
<dbReference type="InterPro" id="IPR013783">
    <property type="entry name" value="Ig-like_fold"/>
</dbReference>
<dbReference type="GO" id="GO:0006508">
    <property type="term" value="P:proteolysis"/>
    <property type="evidence" value="ECO:0007669"/>
    <property type="project" value="UniProtKB-KW"/>
</dbReference>
<dbReference type="SUPFAM" id="SSF49265">
    <property type="entry name" value="Fibronectin type III"/>
    <property type="match status" value="1"/>
</dbReference>
<evidence type="ECO:0000256" key="7">
    <source>
        <dbReference type="RuleBase" id="RU363034"/>
    </source>
</evidence>
<dbReference type="SUPFAM" id="SSF49452">
    <property type="entry name" value="Starch-binding domain-like"/>
    <property type="match status" value="1"/>
</dbReference>
<dbReference type="InterPro" id="IPR026444">
    <property type="entry name" value="Secre_tail"/>
</dbReference>
<feature type="signal peptide" evidence="8">
    <location>
        <begin position="1"/>
        <end position="19"/>
    </location>
</feature>
<dbReference type="InterPro" id="IPR013784">
    <property type="entry name" value="Carb-bd-like_fold"/>
</dbReference>
<dbReference type="SMART" id="SM00060">
    <property type="entry name" value="FN3"/>
    <property type="match status" value="1"/>
</dbReference>
<dbReference type="GO" id="GO:2001070">
    <property type="term" value="F:starch binding"/>
    <property type="evidence" value="ECO:0007669"/>
    <property type="project" value="InterPro"/>
</dbReference>
<feature type="chain" id="PRO_5016773407" evidence="8">
    <location>
        <begin position="20"/>
        <end position="1058"/>
    </location>
</feature>
<dbReference type="InterPro" id="IPR018114">
    <property type="entry name" value="TRYPSIN_HIS"/>
</dbReference>
<dbReference type="CDD" id="cd00190">
    <property type="entry name" value="Tryp_SPc"/>
    <property type="match status" value="1"/>
</dbReference>